<dbReference type="GO" id="GO:0003677">
    <property type="term" value="F:DNA binding"/>
    <property type="evidence" value="ECO:0007669"/>
    <property type="project" value="UniProtKB-KW"/>
</dbReference>
<dbReference type="GO" id="GO:0045892">
    <property type="term" value="P:negative regulation of DNA-templated transcription"/>
    <property type="evidence" value="ECO:0007669"/>
    <property type="project" value="TreeGrafter"/>
</dbReference>
<name>A0A7Y7B2V6_STRMO</name>
<protein>
    <submittedName>
        <fullName evidence="7">Helix-turn-helix domain-containing protein</fullName>
    </submittedName>
</protein>
<dbReference type="Gene3D" id="3.30.450.40">
    <property type="match status" value="1"/>
</dbReference>
<dbReference type="GO" id="GO:0003700">
    <property type="term" value="F:DNA-binding transcription factor activity"/>
    <property type="evidence" value="ECO:0007669"/>
    <property type="project" value="TreeGrafter"/>
</dbReference>
<evidence type="ECO:0000259" key="5">
    <source>
        <dbReference type="PROSITE" id="PS51077"/>
    </source>
</evidence>
<proteinExistence type="predicted"/>
<evidence type="ECO:0000256" key="2">
    <source>
        <dbReference type="ARBA" id="ARBA00023125"/>
    </source>
</evidence>
<organism evidence="7 8">
    <name type="scientific">Streptomyces morookaense</name>
    <name type="common">Streptoverticillium morookaense</name>
    <dbReference type="NCBI Taxonomy" id="1970"/>
    <lineage>
        <taxon>Bacteria</taxon>
        <taxon>Bacillati</taxon>
        <taxon>Actinomycetota</taxon>
        <taxon>Actinomycetes</taxon>
        <taxon>Kitasatosporales</taxon>
        <taxon>Streptomycetaceae</taxon>
        <taxon>Streptomyces</taxon>
    </lineage>
</organism>
<dbReference type="Pfam" id="PF09339">
    <property type="entry name" value="HTH_IclR"/>
    <property type="match status" value="1"/>
</dbReference>
<dbReference type="Proteomes" id="UP000587462">
    <property type="component" value="Unassembled WGS sequence"/>
</dbReference>
<dbReference type="PANTHER" id="PTHR30136:SF24">
    <property type="entry name" value="HTH-TYPE TRANSCRIPTIONAL REPRESSOR ALLR"/>
    <property type="match status" value="1"/>
</dbReference>
<evidence type="ECO:0000313" key="7">
    <source>
        <dbReference type="EMBL" id="NVK78021.1"/>
    </source>
</evidence>
<gene>
    <name evidence="7" type="ORF">HG542_10120</name>
</gene>
<dbReference type="EMBL" id="JABBXF010000018">
    <property type="protein sequence ID" value="NVK78021.1"/>
    <property type="molecule type" value="Genomic_DNA"/>
</dbReference>
<dbReference type="Pfam" id="PF01614">
    <property type="entry name" value="IclR_C"/>
    <property type="match status" value="1"/>
</dbReference>
<keyword evidence="3" id="KW-0804">Transcription</keyword>
<evidence type="ECO:0000313" key="8">
    <source>
        <dbReference type="Proteomes" id="UP000587462"/>
    </source>
</evidence>
<evidence type="ECO:0000256" key="3">
    <source>
        <dbReference type="ARBA" id="ARBA00023163"/>
    </source>
</evidence>
<dbReference type="Gene3D" id="1.10.10.10">
    <property type="entry name" value="Winged helix-like DNA-binding domain superfamily/Winged helix DNA-binding domain"/>
    <property type="match status" value="1"/>
</dbReference>
<feature type="domain" description="IclR-ED" evidence="6">
    <location>
        <begin position="123"/>
        <end position="299"/>
    </location>
</feature>
<evidence type="ECO:0000256" key="4">
    <source>
        <dbReference type="SAM" id="MobiDB-lite"/>
    </source>
</evidence>
<evidence type="ECO:0000256" key="1">
    <source>
        <dbReference type="ARBA" id="ARBA00023015"/>
    </source>
</evidence>
<dbReference type="InterPro" id="IPR014757">
    <property type="entry name" value="Tscrpt_reg_IclR_C"/>
</dbReference>
<feature type="compositionally biased region" description="Basic residues" evidence="4">
    <location>
        <begin position="25"/>
        <end position="39"/>
    </location>
</feature>
<comment type="caution">
    <text evidence="7">The sequence shown here is derived from an EMBL/GenBank/DDBJ whole genome shotgun (WGS) entry which is preliminary data.</text>
</comment>
<keyword evidence="1" id="KW-0805">Transcription regulation</keyword>
<feature type="region of interest" description="Disordered" evidence="4">
    <location>
        <begin position="1"/>
        <end position="39"/>
    </location>
</feature>
<keyword evidence="8" id="KW-1185">Reference proteome</keyword>
<dbReference type="InterPro" id="IPR050707">
    <property type="entry name" value="HTH_MetabolicPath_Reg"/>
</dbReference>
<feature type="domain" description="HTH iclR-type" evidence="5">
    <location>
        <begin position="62"/>
        <end position="122"/>
    </location>
</feature>
<dbReference type="InterPro" id="IPR036390">
    <property type="entry name" value="WH_DNA-bd_sf"/>
</dbReference>
<dbReference type="PROSITE" id="PS51077">
    <property type="entry name" value="HTH_ICLR"/>
    <property type="match status" value="1"/>
</dbReference>
<accession>A0A7Y7B2V6</accession>
<keyword evidence="2" id="KW-0238">DNA-binding</keyword>
<dbReference type="PANTHER" id="PTHR30136">
    <property type="entry name" value="HELIX-TURN-HELIX TRANSCRIPTIONAL REGULATOR, ICLR FAMILY"/>
    <property type="match status" value="1"/>
</dbReference>
<dbReference type="SUPFAM" id="SSF46785">
    <property type="entry name" value="Winged helix' DNA-binding domain"/>
    <property type="match status" value="1"/>
</dbReference>
<dbReference type="SUPFAM" id="SSF55781">
    <property type="entry name" value="GAF domain-like"/>
    <property type="match status" value="1"/>
</dbReference>
<sequence length="299" mass="32070">MAFRSPSPAPPEARIAQHPSPVRAVPHRARIPHTRPGLRPRIRTSADVRRWKGPHPERITVPQSVDRALDVLDAVAASADPVPAKALARRLGCGLSTVYELLGTLTARGHLVRTPAGYALGYRVPALHHAFQRQMQVSDEVQELLVRMRKTVGTDTYFSAYRDGDIAVLAGTATAHPATGGFSVGHDAVPHATAHGKVLLAALPRAARLRRLTASGMPAVTPRTITSPELLDVQLRRVRREGLAVEIEECAAGVACVAVPVPGALRAVSAALPVEEFRRHGRRVTEALRHVAAEAAKLA</sequence>
<dbReference type="InterPro" id="IPR029016">
    <property type="entry name" value="GAF-like_dom_sf"/>
</dbReference>
<dbReference type="InterPro" id="IPR005471">
    <property type="entry name" value="Tscrpt_reg_IclR_N"/>
</dbReference>
<dbReference type="AlphaFoldDB" id="A0A7Y7B2V6"/>
<dbReference type="PROSITE" id="PS51078">
    <property type="entry name" value="ICLR_ED"/>
    <property type="match status" value="1"/>
</dbReference>
<reference evidence="7 8" key="1">
    <citation type="submission" date="2020-04" db="EMBL/GenBank/DDBJ databases">
        <title>Draft Genome Sequence of Streptomyces morookaense DSM 40503, an 8-azaguanine-producing strain.</title>
        <authorList>
            <person name="Qi J."/>
            <person name="Gao J.-M."/>
        </authorList>
    </citation>
    <scope>NUCLEOTIDE SEQUENCE [LARGE SCALE GENOMIC DNA]</scope>
    <source>
        <strain evidence="7 8">DSM 40503</strain>
    </source>
</reference>
<dbReference type="SMART" id="SM00346">
    <property type="entry name" value="HTH_ICLR"/>
    <property type="match status" value="1"/>
</dbReference>
<dbReference type="InterPro" id="IPR036388">
    <property type="entry name" value="WH-like_DNA-bd_sf"/>
</dbReference>
<evidence type="ECO:0000259" key="6">
    <source>
        <dbReference type="PROSITE" id="PS51078"/>
    </source>
</evidence>